<reference evidence="6" key="2">
    <citation type="submission" date="2020-09" db="EMBL/GenBank/DDBJ databases">
        <authorList>
            <person name="Sun Q."/>
            <person name="Ohkuma M."/>
        </authorList>
    </citation>
    <scope>NUCLEOTIDE SEQUENCE</scope>
    <source>
        <strain evidence="6">JCM 14371</strain>
    </source>
</reference>
<dbReference type="GO" id="GO:0000976">
    <property type="term" value="F:transcription cis-regulatory region binding"/>
    <property type="evidence" value="ECO:0007669"/>
    <property type="project" value="TreeGrafter"/>
</dbReference>
<feature type="region of interest" description="Disordered" evidence="4">
    <location>
        <begin position="323"/>
        <end position="351"/>
    </location>
</feature>
<dbReference type="AlphaFoldDB" id="A0A917P8V8"/>
<dbReference type="SUPFAM" id="SSF53822">
    <property type="entry name" value="Periplasmic binding protein-like I"/>
    <property type="match status" value="1"/>
</dbReference>
<dbReference type="Proteomes" id="UP000635726">
    <property type="component" value="Unassembled WGS sequence"/>
</dbReference>
<dbReference type="PANTHER" id="PTHR30146:SF109">
    <property type="entry name" value="HTH-TYPE TRANSCRIPTIONAL REGULATOR GALS"/>
    <property type="match status" value="1"/>
</dbReference>
<dbReference type="SMART" id="SM00354">
    <property type="entry name" value="HTH_LACI"/>
    <property type="match status" value="1"/>
</dbReference>
<dbReference type="PANTHER" id="PTHR30146">
    <property type="entry name" value="LACI-RELATED TRANSCRIPTIONAL REPRESSOR"/>
    <property type="match status" value="1"/>
</dbReference>
<dbReference type="PRINTS" id="PR00036">
    <property type="entry name" value="HTHLACI"/>
</dbReference>
<keyword evidence="7" id="KW-1185">Reference proteome</keyword>
<dbReference type="CDD" id="cd01392">
    <property type="entry name" value="HTH_LacI"/>
    <property type="match status" value="1"/>
</dbReference>
<dbReference type="Gene3D" id="3.40.50.2300">
    <property type="match status" value="2"/>
</dbReference>
<evidence type="ECO:0000256" key="2">
    <source>
        <dbReference type="ARBA" id="ARBA00023125"/>
    </source>
</evidence>
<reference evidence="6" key="1">
    <citation type="journal article" date="2014" name="Int. J. Syst. Evol. Microbiol.">
        <title>Complete genome sequence of Corynebacterium casei LMG S-19264T (=DSM 44701T), isolated from a smear-ripened cheese.</title>
        <authorList>
            <consortium name="US DOE Joint Genome Institute (JGI-PGF)"/>
            <person name="Walter F."/>
            <person name="Albersmeier A."/>
            <person name="Kalinowski J."/>
            <person name="Ruckert C."/>
        </authorList>
    </citation>
    <scope>NUCLEOTIDE SEQUENCE</scope>
    <source>
        <strain evidence="6">JCM 14371</strain>
    </source>
</reference>
<feature type="domain" description="HTH lacI-type" evidence="5">
    <location>
        <begin position="7"/>
        <end position="61"/>
    </location>
</feature>
<keyword evidence="1" id="KW-0805">Transcription regulation</keyword>
<evidence type="ECO:0000256" key="4">
    <source>
        <dbReference type="SAM" id="MobiDB-lite"/>
    </source>
</evidence>
<dbReference type="Gene3D" id="1.10.260.40">
    <property type="entry name" value="lambda repressor-like DNA-binding domains"/>
    <property type="match status" value="1"/>
</dbReference>
<dbReference type="PROSITE" id="PS50932">
    <property type="entry name" value="HTH_LACI_2"/>
    <property type="match status" value="1"/>
</dbReference>
<dbReference type="InterPro" id="IPR000843">
    <property type="entry name" value="HTH_LacI"/>
</dbReference>
<protein>
    <submittedName>
        <fullName evidence="6">LacI family transcriptional regulator</fullName>
    </submittedName>
</protein>
<dbReference type="InterPro" id="IPR046335">
    <property type="entry name" value="LacI/GalR-like_sensor"/>
</dbReference>
<dbReference type="Pfam" id="PF00356">
    <property type="entry name" value="LacI"/>
    <property type="match status" value="1"/>
</dbReference>
<dbReference type="SUPFAM" id="SSF47413">
    <property type="entry name" value="lambda repressor-like DNA-binding domains"/>
    <property type="match status" value="1"/>
</dbReference>
<name>A0A917P8V8_9DEIO</name>
<dbReference type="GO" id="GO:0003700">
    <property type="term" value="F:DNA-binding transcription factor activity"/>
    <property type="evidence" value="ECO:0007669"/>
    <property type="project" value="TreeGrafter"/>
</dbReference>
<dbReference type="InterPro" id="IPR010982">
    <property type="entry name" value="Lambda_DNA-bd_dom_sf"/>
</dbReference>
<evidence type="ECO:0000313" key="7">
    <source>
        <dbReference type="Proteomes" id="UP000635726"/>
    </source>
</evidence>
<dbReference type="InterPro" id="IPR028082">
    <property type="entry name" value="Peripla_BP_I"/>
</dbReference>
<accession>A0A917P8V8</accession>
<sequence>MQTRSRITMADVAREAGVSTATVSFVLNNTKAVTPAVQARVEAAVQALGYRPSHAAQALRTGRSLALGLIIPDLTNPFFPKLAQDIEQEARTRGYAVLLADSHDDPALQQEHLGTLAQRGVDVLLVVPAVGTDDTLTADVPLIAIDRAAGDTPLVHSDKRQGGQIAAQHLLDLGHREFAVLAGPSRHGGVGERVRGMLGTLERAGVPVRKGRIYESDYSLLAGREGARHLLQTAPGFTALLAANDTLALGALSALTEAGITVPGQVSLVGFDDIPWSALSAPSLTTVRQDTRQMARQAIELALQTVNAPQVAPLPVGTTLTVRGSTAPVTTPGPLPPGPLPDPGHRPLENA</sequence>
<organism evidence="6 7">
    <name type="scientific">Deinococcus aquiradiocola</name>
    <dbReference type="NCBI Taxonomy" id="393059"/>
    <lineage>
        <taxon>Bacteria</taxon>
        <taxon>Thermotogati</taxon>
        <taxon>Deinococcota</taxon>
        <taxon>Deinococci</taxon>
        <taxon>Deinococcales</taxon>
        <taxon>Deinococcaceae</taxon>
        <taxon>Deinococcus</taxon>
    </lineage>
</organism>
<keyword evidence="2" id="KW-0238">DNA-binding</keyword>
<dbReference type="CDD" id="cd06267">
    <property type="entry name" value="PBP1_LacI_sugar_binding-like"/>
    <property type="match status" value="1"/>
</dbReference>
<dbReference type="EMBL" id="BMOE01000002">
    <property type="protein sequence ID" value="GGJ66758.1"/>
    <property type="molecule type" value="Genomic_DNA"/>
</dbReference>
<evidence type="ECO:0000259" key="5">
    <source>
        <dbReference type="PROSITE" id="PS50932"/>
    </source>
</evidence>
<feature type="compositionally biased region" description="Pro residues" evidence="4">
    <location>
        <begin position="331"/>
        <end position="342"/>
    </location>
</feature>
<keyword evidence="3" id="KW-0804">Transcription</keyword>
<gene>
    <name evidence="6" type="ORF">GCM10008939_08590</name>
</gene>
<evidence type="ECO:0000313" key="6">
    <source>
        <dbReference type="EMBL" id="GGJ66758.1"/>
    </source>
</evidence>
<dbReference type="Pfam" id="PF13377">
    <property type="entry name" value="Peripla_BP_3"/>
    <property type="match status" value="1"/>
</dbReference>
<proteinExistence type="predicted"/>
<evidence type="ECO:0000256" key="3">
    <source>
        <dbReference type="ARBA" id="ARBA00023163"/>
    </source>
</evidence>
<dbReference type="PROSITE" id="PS00356">
    <property type="entry name" value="HTH_LACI_1"/>
    <property type="match status" value="1"/>
</dbReference>
<comment type="caution">
    <text evidence="6">The sequence shown here is derived from an EMBL/GenBank/DDBJ whole genome shotgun (WGS) entry which is preliminary data.</text>
</comment>
<evidence type="ECO:0000256" key="1">
    <source>
        <dbReference type="ARBA" id="ARBA00023015"/>
    </source>
</evidence>